<gene>
    <name evidence="2" type="ORF">PACLA_8A081704</name>
</gene>
<comment type="caution">
    <text evidence="2">The sequence shown here is derived from an EMBL/GenBank/DDBJ whole genome shotgun (WGS) entry which is preliminary data.</text>
</comment>
<proteinExistence type="predicted"/>
<accession>A0A7D9DZI1</accession>
<organism evidence="2 3">
    <name type="scientific">Paramuricea clavata</name>
    <name type="common">Red gorgonian</name>
    <name type="synonym">Violescent sea-whip</name>
    <dbReference type="NCBI Taxonomy" id="317549"/>
    <lineage>
        <taxon>Eukaryota</taxon>
        <taxon>Metazoa</taxon>
        <taxon>Cnidaria</taxon>
        <taxon>Anthozoa</taxon>
        <taxon>Octocorallia</taxon>
        <taxon>Malacalcyonacea</taxon>
        <taxon>Plexauridae</taxon>
        <taxon>Paramuricea</taxon>
    </lineage>
</organism>
<protein>
    <recommendedName>
        <fullName evidence="1">Endonuclease/exonuclease/phosphatase domain-containing protein</fullName>
    </recommendedName>
</protein>
<dbReference type="InterPro" id="IPR036691">
    <property type="entry name" value="Endo/exonu/phosph_ase_sf"/>
</dbReference>
<dbReference type="InterPro" id="IPR005135">
    <property type="entry name" value="Endo/exonuclease/phosphatase"/>
</dbReference>
<reference evidence="2" key="1">
    <citation type="submission" date="2020-04" db="EMBL/GenBank/DDBJ databases">
        <authorList>
            <person name="Alioto T."/>
            <person name="Alioto T."/>
            <person name="Gomez Garrido J."/>
        </authorList>
    </citation>
    <scope>NUCLEOTIDE SEQUENCE</scope>
    <source>
        <strain evidence="2">A484AB</strain>
    </source>
</reference>
<evidence type="ECO:0000313" key="2">
    <source>
        <dbReference type="EMBL" id="CAB3996549.1"/>
    </source>
</evidence>
<dbReference type="EMBL" id="CACRXK020002893">
    <property type="protein sequence ID" value="CAB3996549.1"/>
    <property type="molecule type" value="Genomic_DNA"/>
</dbReference>
<dbReference type="AlphaFoldDB" id="A0A7D9DZI1"/>
<keyword evidence="3" id="KW-1185">Reference proteome</keyword>
<dbReference type="Proteomes" id="UP001152795">
    <property type="component" value="Unassembled WGS sequence"/>
</dbReference>
<feature type="domain" description="Endonuclease/exonuclease/phosphatase" evidence="1">
    <location>
        <begin position="115"/>
        <end position="268"/>
    </location>
</feature>
<evidence type="ECO:0000313" key="3">
    <source>
        <dbReference type="Proteomes" id="UP001152795"/>
    </source>
</evidence>
<dbReference type="Pfam" id="PF14529">
    <property type="entry name" value="Exo_endo_phos_2"/>
    <property type="match status" value="1"/>
</dbReference>
<name>A0A7D9DZI1_PARCT</name>
<dbReference type="Gene3D" id="3.60.10.10">
    <property type="entry name" value="Endonuclease/exonuclease/phosphatase"/>
    <property type="match status" value="1"/>
</dbReference>
<dbReference type="OrthoDB" id="8906575at2759"/>
<dbReference type="SUPFAM" id="SSF56219">
    <property type="entry name" value="DNase I-like"/>
    <property type="match status" value="1"/>
</dbReference>
<dbReference type="GO" id="GO:0003824">
    <property type="term" value="F:catalytic activity"/>
    <property type="evidence" value="ECO:0007669"/>
    <property type="project" value="InterPro"/>
</dbReference>
<evidence type="ECO:0000259" key="1">
    <source>
        <dbReference type="Pfam" id="PF14529"/>
    </source>
</evidence>
<feature type="non-terminal residue" evidence="2">
    <location>
        <position position="476"/>
    </location>
</feature>
<sequence>MCPSISVSAWNINGISNKVIGDKTKNEDFVNYIKSYDFVFLTETWSSVSVNISGFKAISSNIAPPKSKHKSRPSGGITLLFNNKFQKYVSVVKKSHFSLWCMISKELLNSENDLYLCGVYIPPEQSNYYDIEMFDNLENEAIMFSTKGDVMSIGDFNARTSKLEDFVSTEGNKHVYQFNQDKFNKKKRENFDTTINNHGKRLIEFCKNCDYQILNGRTKGDSLGKPTFHNKNGISTIDYAICDANIIDNINHFIVKPPNYLSDHSQIITCIDIKEITIETSTTSSTNFSNILPRQYIWDNTSNGTFANCLRSSDIQNKVEKFLENNFPENDYGVNECLEEFQDILQETSKRCLKIKKNSKRCKIRNTTNKKWFDKECRLKRHAVRKLANQKHRNPLDVNIRNQYHVTLKDYKNTLKIKKEDFHRQKLIELEKTASENPNSFWKTLKTMDDNTDNTTPNLISEKQWLTHFETLHSKP</sequence>